<dbReference type="Proteomes" id="UP000232638">
    <property type="component" value="Chromosome"/>
</dbReference>
<dbReference type="OrthoDB" id="9796404at2"/>
<gene>
    <name evidence="1" type="ORF">THSYN_04500</name>
</gene>
<dbReference type="AlphaFoldDB" id="A0A2K8U405"/>
<dbReference type="PANTHER" id="PTHR39550">
    <property type="entry name" value="SLL0658 PROTEIN"/>
    <property type="match status" value="1"/>
</dbReference>
<reference evidence="1 2" key="1">
    <citation type="submission" date="2017-03" db="EMBL/GenBank/DDBJ databases">
        <title>Complete genome sequence of Candidatus 'Thiodictyon syntrophicum' sp. nov. strain Cad16T, a photolithoautotroph purple sulfur bacterium isolated from an alpine meromictic lake.</title>
        <authorList>
            <person name="Luedin S.M."/>
            <person name="Pothier J.F."/>
            <person name="Danza F."/>
            <person name="Storelli N."/>
            <person name="Wittwer M."/>
            <person name="Tonolla M."/>
        </authorList>
    </citation>
    <scope>NUCLEOTIDE SEQUENCE [LARGE SCALE GENOMIC DNA]</scope>
    <source>
        <strain evidence="1 2">Cad16T</strain>
    </source>
</reference>
<dbReference type="PANTHER" id="PTHR39550:SF1">
    <property type="entry name" value="SLL0658 PROTEIN"/>
    <property type="match status" value="1"/>
</dbReference>
<accession>A0A2K8U405</accession>
<organism evidence="1 2">
    <name type="scientific">Candidatus Thiodictyon syntrophicum</name>
    <dbReference type="NCBI Taxonomy" id="1166950"/>
    <lineage>
        <taxon>Bacteria</taxon>
        <taxon>Pseudomonadati</taxon>
        <taxon>Pseudomonadota</taxon>
        <taxon>Gammaproteobacteria</taxon>
        <taxon>Chromatiales</taxon>
        <taxon>Chromatiaceae</taxon>
        <taxon>Thiodictyon</taxon>
    </lineage>
</organism>
<protein>
    <recommendedName>
        <fullName evidence="3">DUF3368 domain-containing protein</fullName>
    </recommendedName>
</protein>
<name>A0A2K8U405_9GAMM</name>
<proteinExistence type="predicted"/>
<dbReference type="KEGG" id="tsy:THSYN_04500"/>
<dbReference type="RefSeq" id="WP_100918089.1">
    <property type="nucleotide sequence ID" value="NZ_CP020370.1"/>
</dbReference>
<evidence type="ECO:0008006" key="3">
    <source>
        <dbReference type="Google" id="ProtNLM"/>
    </source>
</evidence>
<evidence type="ECO:0000313" key="2">
    <source>
        <dbReference type="Proteomes" id="UP000232638"/>
    </source>
</evidence>
<dbReference type="EMBL" id="CP020370">
    <property type="protein sequence ID" value="AUB80287.1"/>
    <property type="molecule type" value="Genomic_DNA"/>
</dbReference>
<dbReference type="Pfam" id="PF11848">
    <property type="entry name" value="DUF3368"/>
    <property type="match status" value="1"/>
</dbReference>
<keyword evidence="2" id="KW-1185">Reference proteome</keyword>
<dbReference type="InterPro" id="IPR021799">
    <property type="entry name" value="PIN-like_prokaryotic"/>
</dbReference>
<sequence length="156" mass="16752">MIVVSNASPLLALAQADSLHVLKALFGRVLIPAAVFRETVDQCPVPAQQRRIQSACDDFIAVATPTITHSFSRNLGQGEQGVLALALERRADLLLMDDKKARNEAAALGLQCAFTTDVLRLAEQRGIIASVAEIVAGLREARIYLPFGAGQHRGSH</sequence>
<evidence type="ECO:0000313" key="1">
    <source>
        <dbReference type="EMBL" id="AUB80287.1"/>
    </source>
</evidence>